<keyword evidence="3" id="KW-0449">Lipoprotein</keyword>
<organism evidence="3 4">
    <name type="scientific">Alcanivorax hongdengensis A-11-3</name>
    <dbReference type="NCBI Taxonomy" id="1177179"/>
    <lineage>
        <taxon>Bacteria</taxon>
        <taxon>Pseudomonadati</taxon>
        <taxon>Pseudomonadota</taxon>
        <taxon>Gammaproteobacteria</taxon>
        <taxon>Oceanospirillales</taxon>
        <taxon>Alcanivoracaceae</taxon>
        <taxon>Alcanivorax</taxon>
    </lineage>
</organism>
<reference evidence="3 4" key="1">
    <citation type="journal article" date="2012" name="J. Bacteriol.">
        <title>Genome Sequence of the Alkane-Degrading Bacterium Alcanivorax hongdengensis Type Strain A-11-3.</title>
        <authorList>
            <person name="Lai Q."/>
            <person name="Shao Z."/>
        </authorList>
    </citation>
    <scope>NUCLEOTIDE SEQUENCE [LARGE SCALE GENOMIC DNA]</scope>
    <source>
        <strain evidence="3 4">A-11-3</strain>
    </source>
</reference>
<name>L0WE09_9GAMM</name>
<dbReference type="OrthoDB" id="5477453at2"/>
<evidence type="ECO:0000313" key="3">
    <source>
        <dbReference type="EMBL" id="EKF75281.1"/>
    </source>
</evidence>
<dbReference type="PATRIC" id="fig|1177179.3.peg.972"/>
<dbReference type="Proteomes" id="UP000010164">
    <property type="component" value="Unassembled WGS sequence"/>
</dbReference>
<feature type="region of interest" description="Disordered" evidence="1">
    <location>
        <begin position="820"/>
        <end position="840"/>
    </location>
</feature>
<dbReference type="STRING" id="1177179.A11A3_04855"/>
<gene>
    <name evidence="3" type="ORF">A11A3_04855</name>
</gene>
<dbReference type="EMBL" id="AMRJ01000004">
    <property type="protein sequence ID" value="EKF75281.1"/>
    <property type="molecule type" value="Genomic_DNA"/>
</dbReference>
<dbReference type="InterPro" id="IPR029058">
    <property type="entry name" value="AB_hydrolase_fold"/>
</dbReference>
<keyword evidence="2" id="KW-0732">Signal</keyword>
<sequence length="840" mass="86080">MGNYKKVLPLAVAMALAACGGGSDSSVPDQSIGSTRVGTHPVFNPAASQLPLNTDLVFAGSTDGTADVGVATNPVTAALNKLDGFSTSAYFDIAFEGDAIDPASVCVPSDGSCTPNVYLVPLATSDDDALPITANFAPDSDASHQPAYSASVESLDGGTNNVLRVIPEQPLLAKTKYLVFITNGLRDEQGDPMEASYQYDLLGGPDDSSLIDSLQSVQKAVHGWEALAAAVMKGNPADQAAKDSVVISYTFTTTDPVAPLVAMGAPRAAVVKAQVDAGVPPANAVTNAGNLEMGGLLSTPKARDLGVSAMSGVDFGTLTQGQLSGGGKLYTGYIKLPYYLSAPAAASDYSFLQKSWNADQVLGSQLGAGVPPQDVDGSYNVTYRYPFAAKTGIEDVPLQVTLPDATQTPSELGGASCANVRDNTGYPVVIYVHGITSDRTSVIALAHSLATKCVATVAIDLPMHGVPANSDFVNVLNVEHGVNPVNGKSYSEIYPDNAPHERHFEIVQDAAGNPAPMNFANPSDDFDGSGSWFINLANLPNTRDNLRESVMDLMNLNASLGAISDLNIDGNGTLDLDNVKVIGVSLGGIVGTVFASANQQAIASLQQINSATGASFVSNLNPLKGLLVSSGGSQVTQILNNSPTFAPRIQAGLAVSGVKPHTSDYEKFLYVAQSTVASGDPLNFAQTLVGDTLSGAGLGMPVLVQQIVGGGDTDTSGLGESDTPLPDQVVPPVAEGAPLAGVTALAKLLDTTQVGAGGYDLTASDPGPRLLVNLKIGQHASLLTTYPDEEGDSKASDKLATAELQTEAVTFVLSPASSLAVGSAPGGSNTAASFIQVPAP</sequence>
<accession>L0WE09</accession>
<dbReference type="Gene3D" id="3.40.50.1820">
    <property type="entry name" value="alpha/beta hydrolase"/>
    <property type="match status" value="1"/>
</dbReference>
<feature type="chain" id="PRO_5003947893" evidence="2">
    <location>
        <begin position="21"/>
        <end position="840"/>
    </location>
</feature>
<dbReference type="PROSITE" id="PS51257">
    <property type="entry name" value="PROKAR_LIPOPROTEIN"/>
    <property type="match status" value="1"/>
</dbReference>
<comment type="caution">
    <text evidence="3">The sequence shown here is derived from an EMBL/GenBank/DDBJ whole genome shotgun (WGS) entry which is preliminary data.</text>
</comment>
<evidence type="ECO:0000256" key="2">
    <source>
        <dbReference type="SAM" id="SignalP"/>
    </source>
</evidence>
<dbReference type="SUPFAM" id="SSF53474">
    <property type="entry name" value="alpha/beta-Hydrolases"/>
    <property type="match status" value="1"/>
</dbReference>
<protein>
    <submittedName>
        <fullName evidence="3">Putative lipoprotein</fullName>
    </submittedName>
</protein>
<dbReference type="RefSeq" id="WP_008928156.1">
    <property type="nucleotide sequence ID" value="NZ_AMRJ01000004.1"/>
</dbReference>
<proteinExistence type="predicted"/>
<feature type="signal peptide" evidence="2">
    <location>
        <begin position="1"/>
        <end position="20"/>
    </location>
</feature>
<evidence type="ECO:0000256" key="1">
    <source>
        <dbReference type="SAM" id="MobiDB-lite"/>
    </source>
</evidence>
<keyword evidence="4" id="KW-1185">Reference proteome</keyword>
<dbReference type="eggNOG" id="COG1073">
    <property type="taxonomic scope" value="Bacteria"/>
</dbReference>
<dbReference type="AlphaFoldDB" id="L0WE09"/>
<evidence type="ECO:0000313" key="4">
    <source>
        <dbReference type="Proteomes" id="UP000010164"/>
    </source>
</evidence>